<dbReference type="EMBL" id="KK914528">
    <property type="protein sequence ID" value="KDP34452.1"/>
    <property type="molecule type" value="Genomic_DNA"/>
</dbReference>
<comment type="subcellular location">
    <subcellularLocation>
        <location evidence="1">Cell membrane</location>
        <topology evidence="1">Single-pass type I membrane protein</topology>
    </subcellularLocation>
</comment>
<dbReference type="SMART" id="SM00369">
    <property type="entry name" value="LRR_TYP"/>
    <property type="match status" value="8"/>
</dbReference>
<keyword evidence="17" id="KW-0675">Receptor</keyword>
<evidence type="ECO:0000256" key="17">
    <source>
        <dbReference type="ARBA" id="ARBA00023170"/>
    </source>
</evidence>
<keyword evidence="4" id="KW-1003">Cell membrane</keyword>
<dbReference type="AlphaFoldDB" id="A0A067KEA6"/>
<evidence type="ECO:0000256" key="22">
    <source>
        <dbReference type="SAM" id="SignalP"/>
    </source>
</evidence>
<dbReference type="InterPro" id="IPR032675">
    <property type="entry name" value="LRR_dom_sf"/>
</dbReference>
<evidence type="ECO:0000256" key="20">
    <source>
        <dbReference type="ARBA" id="ARBA00048679"/>
    </source>
</evidence>
<keyword evidence="16" id="KW-0472">Membrane</keyword>
<dbReference type="InterPro" id="IPR003591">
    <property type="entry name" value="Leu-rich_rpt_typical-subtyp"/>
</dbReference>
<evidence type="ECO:0000256" key="18">
    <source>
        <dbReference type="ARBA" id="ARBA00023180"/>
    </source>
</evidence>
<evidence type="ECO:0000313" key="25">
    <source>
        <dbReference type="Proteomes" id="UP000027138"/>
    </source>
</evidence>
<keyword evidence="18" id="KW-0325">Glycoprotein</keyword>
<keyword evidence="7" id="KW-0433">Leucine-rich repeat</keyword>
<evidence type="ECO:0000256" key="4">
    <source>
        <dbReference type="ARBA" id="ARBA00022475"/>
    </source>
</evidence>
<dbReference type="Pfam" id="PF00560">
    <property type="entry name" value="LRR_1"/>
    <property type="match status" value="10"/>
</dbReference>
<feature type="signal peptide" evidence="22">
    <location>
        <begin position="1"/>
        <end position="21"/>
    </location>
</feature>
<evidence type="ECO:0000256" key="12">
    <source>
        <dbReference type="ARBA" id="ARBA00022741"/>
    </source>
</evidence>
<dbReference type="Pfam" id="PF13855">
    <property type="entry name" value="LRR_8"/>
    <property type="match status" value="2"/>
</dbReference>
<gene>
    <name evidence="24" type="ORF">JCGZ_11923</name>
</gene>
<evidence type="ECO:0000256" key="14">
    <source>
        <dbReference type="ARBA" id="ARBA00022840"/>
    </source>
</evidence>
<dbReference type="EC" id="2.7.11.1" evidence="3"/>
<dbReference type="PANTHER" id="PTHR48005">
    <property type="entry name" value="LEUCINE RICH REPEAT KINASE 2"/>
    <property type="match status" value="1"/>
</dbReference>
<dbReference type="InterPro" id="IPR013210">
    <property type="entry name" value="LRR_N_plant-typ"/>
</dbReference>
<comment type="catalytic activity">
    <reaction evidence="20">
        <text>L-seryl-[protein] + ATP = O-phospho-L-seryl-[protein] + ADP + H(+)</text>
        <dbReference type="Rhea" id="RHEA:17989"/>
        <dbReference type="Rhea" id="RHEA-COMP:9863"/>
        <dbReference type="Rhea" id="RHEA-COMP:11604"/>
        <dbReference type="ChEBI" id="CHEBI:15378"/>
        <dbReference type="ChEBI" id="CHEBI:29999"/>
        <dbReference type="ChEBI" id="CHEBI:30616"/>
        <dbReference type="ChEBI" id="CHEBI:83421"/>
        <dbReference type="ChEBI" id="CHEBI:456216"/>
        <dbReference type="EC" id="2.7.11.1"/>
    </reaction>
</comment>
<dbReference type="FunFam" id="3.80.10.10:FF:000111">
    <property type="entry name" value="LRR receptor-like serine/threonine-protein kinase ERECTA"/>
    <property type="match status" value="1"/>
</dbReference>
<evidence type="ECO:0000256" key="5">
    <source>
        <dbReference type="ARBA" id="ARBA00022527"/>
    </source>
</evidence>
<keyword evidence="11" id="KW-0677">Repeat</keyword>
<keyword evidence="25" id="KW-1185">Reference proteome</keyword>
<dbReference type="SMART" id="SM00220">
    <property type="entry name" value="S_TKc"/>
    <property type="match status" value="1"/>
</dbReference>
<evidence type="ECO:0000256" key="3">
    <source>
        <dbReference type="ARBA" id="ARBA00012513"/>
    </source>
</evidence>
<evidence type="ECO:0000256" key="7">
    <source>
        <dbReference type="ARBA" id="ARBA00022614"/>
    </source>
</evidence>
<dbReference type="InterPro" id="IPR000719">
    <property type="entry name" value="Prot_kinase_dom"/>
</dbReference>
<evidence type="ECO:0000256" key="8">
    <source>
        <dbReference type="ARBA" id="ARBA00022679"/>
    </source>
</evidence>
<dbReference type="FunFam" id="3.80.10.10:FF:000719">
    <property type="entry name" value="MDIS1-interacting receptor like kinase 2 isoform A"/>
    <property type="match status" value="1"/>
</dbReference>
<dbReference type="FunFam" id="1.10.510.10:FF:000569">
    <property type="entry name" value="Serine/threonine-protein kinase-like protein CCR4"/>
    <property type="match status" value="1"/>
</dbReference>
<evidence type="ECO:0000313" key="24">
    <source>
        <dbReference type="EMBL" id="KDP34452.1"/>
    </source>
</evidence>
<keyword evidence="6" id="KW-0597">Phosphoprotein</keyword>
<reference evidence="24 25" key="1">
    <citation type="journal article" date="2014" name="PLoS ONE">
        <title>Global Analysis of Gene Expression Profiles in Physic Nut (Jatropha curcas L.) Seedlings Exposed to Salt Stress.</title>
        <authorList>
            <person name="Zhang L."/>
            <person name="Zhang C."/>
            <person name="Wu P."/>
            <person name="Chen Y."/>
            <person name="Li M."/>
            <person name="Jiang H."/>
            <person name="Wu G."/>
        </authorList>
    </citation>
    <scope>NUCLEOTIDE SEQUENCE [LARGE SCALE GENOMIC DNA]</scope>
    <source>
        <strain evidence="25">cv. GZQX0401</strain>
        <tissue evidence="24">Young leaves</tissue>
    </source>
</reference>
<keyword evidence="8" id="KW-0808">Transferase</keyword>
<evidence type="ECO:0000256" key="10">
    <source>
        <dbReference type="ARBA" id="ARBA00022729"/>
    </source>
</evidence>
<dbReference type="InterPro" id="IPR011009">
    <property type="entry name" value="Kinase-like_dom_sf"/>
</dbReference>
<evidence type="ECO:0000256" key="16">
    <source>
        <dbReference type="ARBA" id="ARBA00023136"/>
    </source>
</evidence>
<evidence type="ECO:0000256" key="2">
    <source>
        <dbReference type="ARBA" id="ARBA00009592"/>
    </source>
</evidence>
<evidence type="ECO:0000256" key="15">
    <source>
        <dbReference type="ARBA" id="ARBA00022989"/>
    </source>
</evidence>
<dbReference type="GO" id="GO:0006950">
    <property type="term" value="P:response to stress"/>
    <property type="evidence" value="ECO:0007669"/>
    <property type="project" value="UniProtKB-ARBA"/>
</dbReference>
<comment type="similarity">
    <text evidence="2">Belongs to the RLP family.</text>
</comment>
<dbReference type="Pfam" id="PF08263">
    <property type="entry name" value="LRRNT_2"/>
    <property type="match status" value="1"/>
</dbReference>
<organism evidence="24 25">
    <name type="scientific">Jatropha curcas</name>
    <name type="common">Barbados nut</name>
    <dbReference type="NCBI Taxonomy" id="180498"/>
    <lineage>
        <taxon>Eukaryota</taxon>
        <taxon>Viridiplantae</taxon>
        <taxon>Streptophyta</taxon>
        <taxon>Embryophyta</taxon>
        <taxon>Tracheophyta</taxon>
        <taxon>Spermatophyta</taxon>
        <taxon>Magnoliopsida</taxon>
        <taxon>eudicotyledons</taxon>
        <taxon>Gunneridae</taxon>
        <taxon>Pentapetalae</taxon>
        <taxon>rosids</taxon>
        <taxon>fabids</taxon>
        <taxon>Malpighiales</taxon>
        <taxon>Euphorbiaceae</taxon>
        <taxon>Crotonoideae</taxon>
        <taxon>Jatropheae</taxon>
        <taxon>Jatropha</taxon>
    </lineage>
</organism>
<keyword evidence="12 21" id="KW-0547">Nucleotide-binding</keyword>
<evidence type="ECO:0000256" key="11">
    <source>
        <dbReference type="ARBA" id="ARBA00022737"/>
    </source>
</evidence>
<dbReference type="Proteomes" id="UP000027138">
    <property type="component" value="Unassembled WGS sequence"/>
</dbReference>
<evidence type="ECO:0000256" key="21">
    <source>
        <dbReference type="PROSITE-ProRule" id="PRU10141"/>
    </source>
</evidence>
<keyword evidence="5" id="KW-0723">Serine/threonine-protein kinase</keyword>
<keyword evidence="15" id="KW-1133">Transmembrane helix</keyword>
<dbReference type="PROSITE" id="PS50011">
    <property type="entry name" value="PROTEIN_KINASE_DOM"/>
    <property type="match status" value="1"/>
</dbReference>
<keyword evidence="9" id="KW-0812">Transmembrane</keyword>
<dbReference type="GO" id="GO:0005886">
    <property type="term" value="C:plasma membrane"/>
    <property type="evidence" value="ECO:0007669"/>
    <property type="project" value="UniProtKB-SubCell"/>
</dbReference>
<evidence type="ECO:0000256" key="19">
    <source>
        <dbReference type="ARBA" id="ARBA00047899"/>
    </source>
</evidence>
<dbReference type="GO" id="GO:0004674">
    <property type="term" value="F:protein serine/threonine kinase activity"/>
    <property type="evidence" value="ECO:0007669"/>
    <property type="project" value="UniProtKB-KW"/>
</dbReference>
<accession>A0A067KEA6</accession>
<dbReference type="Pfam" id="PF00069">
    <property type="entry name" value="Pkinase"/>
    <property type="match status" value="1"/>
</dbReference>
<feature type="binding site" evidence="21">
    <location>
        <position position="844"/>
    </location>
    <ligand>
        <name>ATP</name>
        <dbReference type="ChEBI" id="CHEBI:30616"/>
    </ligand>
</feature>
<evidence type="ECO:0000256" key="9">
    <source>
        <dbReference type="ARBA" id="ARBA00022692"/>
    </source>
</evidence>
<dbReference type="Gene3D" id="3.80.10.10">
    <property type="entry name" value="Ribonuclease Inhibitor"/>
    <property type="match status" value="7"/>
</dbReference>
<evidence type="ECO:0000256" key="6">
    <source>
        <dbReference type="ARBA" id="ARBA00022553"/>
    </source>
</evidence>
<dbReference type="Gene3D" id="1.10.510.10">
    <property type="entry name" value="Transferase(Phosphotransferase) domain 1"/>
    <property type="match status" value="1"/>
</dbReference>
<evidence type="ECO:0000256" key="13">
    <source>
        <dbReference type="ARBA" id="ARBA00022777"/>
    </source>
</evidence>
<dbReference type="SUPFAM" id="SSF52047">
    <property type="entry name" value="RNI-like"/>
    <property type="match status" value="2"/>
</dbReference>
<dbReference type="PROSITE" id="PS00107">
    <property type="entry name" value="PROTEIN_KINASE_ATP"/>
    <property type="match status" value="1"/>
</dbReference>
<dbReference type="InterPro" id="IPR001611">
    <property type="entry name" value="Leu-rich_rpt"/>
</dbReference>
<dbReference type="InterPro" id="IPR051420">
    <property type="entry name" value="Ser_Thr_Kinases_DiverseReg"/>
</dbReference>
<dbReference type="GO" id="GO:0005524">
    <property type="term" value="F:ATP binding"/>
    <property type="evidence" value="ECO:0007669"/>
    <property type="project" value="UniProtKB-UniRule"/>
</dbReference>
<feature type="chain" id="PRO_5001642782" description="non-specific serine/threonine protein kinase" evidence="22">
    <location>
        <begin position="22"/>
        <end position="1112"/>
    </location>
</feature>
<feature type="domain" description="Protein kinase" evidence="23">
    <location>
        <begin position="815"/>
        <end position="1100"/>
    </location>
</feature>
<comment type="catalytic activity">
    <reaction evidence="19">
        <text>L-threonyl-[protein] + ATP = O-phospho-L-threonyl-[protein] + ADP + H(+)</text>
        <dbReference type="Rhea" id="RHEA:46608"/>
        <dbReference type="Rhea" id="RHEA-COMP:11060"/>
        <dbReference type="Rhea" id="RHEA-COMP:11605"/>
        <dbReference type="ChEBI" id="CHEBI:15378"/>
        <dbReference type="ChEBI" id="CHEBI:30013"/>
        <dbReference type="ChEBI" id="CHEBI:30616"/>
        <dbReference type="ChEBI" id="CHEBI:61977"/>
        <dbReference type="ChEBI" id="CHEBI:456216"/>
        <dbReference type="EC" id="2.7.11.1"/>
    </reaction>
</comment>
<dbReference type="InterPro" id="IPR017441">
    <property type="entry name" value="Protein_kinase_ATP_BS"/>
</dbReference>
<proteinExistence type="inferred from homology"/>
<dbReference type="Gene3D" id="3.30.200.20">
    <property type="entry name" value="Phosphorylase Kinase, domain 1"/>
    <property type="match status" value="1"/>
</dbReference>
<keyword evidence="13" id="KW-0418">Kinase</keyword>
<keyword evidence="14 21" id="KW-0067">ATP-binding</keyword>
<dbReference type="OrthoDB" id="676979at2759"/>
<name>A0A067KEA6_JATCU</name>
<dbReference type="FunFam" id="3.80.10.10:FF:000430">
    <property type="entry name" value="Leucine-rich repeat receptor-like protein kinase PEPR1"/>
    <property type="match status" value="1"/>
</dbReference>
<dbReference type="PANTHER" id="PTHR48005:SF65">
    <property type="entry name" value="LEUCINE-RICH REPEAT RECEPTOR-LIKE SERINE_THREONINE_TYROSINE-PROTEIN KINASE SOBIR1"/>
    <property type="match status" value="1"/>
</dbReference>
<dbReference type="FunFam" id="3.80.10.10:FF:000619">
    <property type="entry name" value="Putative leucine-rich repeat receptor-like protein kinase family protein"/>
    <property type="match status" value="1"/>
</dbReference>
<dbReference type="FunFam" id="3.30.200.20:FF:000260">
    <property type="entry name" value="LRR receptor-like serine/threonine-protein kinase RPK2"/>
    <property type="match status" value="1"/>
</dbReference>
<dbReference type="SUPFAM" id="SSF56112">
    <property type="entry name" value="Protein kinase-like (PK-like)"/>
    <property type="match status" value="1"/>
</dbReference>
<evidence type="ECO:0000259" key="23">
    <source>
        <dbReference type="PROSITE" id="PS50011"/>
    </source>
</evidence>
<sequence length="1112" mass="121255">MSLVFNHFLLLCLSSLSAVFALNSDGSTLLSLLRHWTHVPSSIHSTWDSSHSTPCSWSGIQCHPTSFTILTVNLSGYGISGQLGPEIGNLSTLQTLDLSNNNFSGQIPFQLASCSLLEYLDLSSNGFTGRVPDNFNYLQHLRFLVLYSNSLSGKVPESLFLISSLESVYLNNNNFTGSIPTSVGNLTHVQELWLYGNKLSGTVPETIGNCSKLQGLYLGENQLVGSLPKTLTNLKSLVYLFLAHNSFQGSIPLGFGNCKNLSVLDLSFNCFSGGLPSDLGNSTSLTILAIVHSNLTGSIPSSLGLLDKLFALDLSENRLSGKIPHELANCKSLTSLKLYKNQLEGAIPAELGKLTQLQDLELFTNNLSGEIPISIWRIQSLEYFLVYNNSLSGELPVEMTKLKLLKNISLYDNNFFGVIPQSLGINSSLLQLDFTNNKFTGEIPPNLCFGKQLRVLNLGHNQLQGSIPSDVGSCSSLWRLILKNNNISGTLPEFAENPTLSHMDISNNIISGPISPSQGNCSGLTSIDFSRNKLTGLIPPELGNLVKLEEVNLSYNQLFGSLPSQLSHCHKLYKFDVGVNSLNGPIPSSLRNWTNLSTLILRENQFTGGIPHFLSELERLTELQIGGNLLGGEIPSSIGSLKGLQYALNLSSNGLTGAIPSELGDLIKLEQLDISNNNLAGTLNVLGDIHTLVLVNVSYNLFTGPIPDTLMAFLNSSPSSFVGNTGLCVNCAPSGSFTCAGNGNLRSCASRLSNKKGLTKVEIAMIGCGVASAFVLLGLACTLVPHRRHKQDAEIAAEEGPASLFSKVMEATENLNDRYIIGRGAHGTVYKASLGKDKVFAAKKIAFSNNGGNKSMVREIQTIGKIRHRNLIRLEEFWLRKDYGLILYRQMENGSLHDILHGKNAPSTLEWNVRFRIAIGTAHALAYLHYDCDPPVLNRDVKPENILFDSDMETHISDFGIAKLLDQSPASASSSLVIGTPGYIAPEHAFIETKSKESDVYSYGIVLLELITRKKALDPSFGEQTDIVEWSRCVWRDTEDIRRIADSGLAEEFYDSDIVEQVTDVYLLALRCTEIEPGRRPSMRDVVKQLQGAKAQNGSLHICSIQDAEMCI</sequence>
<protein>
    <recommendedName>
        <fullName evidence="3">non-specific serine/threonine protein kinase</fullName>
        <ecNumber evidence="3">2.7.11.1</ecNumber>
    </recommendedName>
</protein>
<keyword evidence="10 22" id="KW-0732">Signal</keyword>
<evidence type="ECO:0000256" key="1">
    <source>
        <dbReference type="ARBA" id="ARBA00004251"/>
    </source>
</evidence>